<accession>A0ACA9KMA1</accession>
<comment type="caution">
    <text evidence="1">The sequence shown here is derived from an EMBL/GenBank/DDBJ whole genome shotgun (WGS) entry which is preliminary data.</text>
</comment>
<evidence type="ECO:0000313" key="2">
    <source>
        <dbReference type="Proteomes" id="UP000789702"/>
    </source>
</evidence>
<reference evidence="1" key="1">
    <citation type="submission" date="2021-06" db="EMBL/GenBank/DDBJ databases">
        <authorList>
            <person name="Kallberg Y."/>
            <person name="Tangrot J."/>
            <person name="Rosling A."/>
        </authorList>
    </citation>
    <scope>NUCLEOTIDE SEQUENCE</scope>
    <source>
        <strain evidence="1">IL203A</strain>
    </source>
</reference>
<protein>
    <submittedName>
        <fullName evidence="1">13733_t:CDS:1</fullName>
    </submittedName>
</protein>
<dbReference type="EMBL" id="CAJVPU010001450">
    <property type="protein sequence ID" value="CAG8481019.1"/>
    <property type="molecule type" value="Genomic_DNA"/>
</dbReference>
<gene>
    <name evidence="1" type="ORF">DHETER_LOCUS2126</name>
</gene>
<organism evidence="1 2">
    <name type="scientific">Dentiscutata heterogama</name>
    <dbReference type="NCBI Taxonomy" id="1316150"/>
    <lineage>
        <taxon>Eukaryota</taxon>
        <taxon>Fungi</taxon>
        <taxon>Fungi incertae sedis</taxon>
        <taxon>Mucoromycota</taxon>
        <taxon>Glomeromycotina</taxon>
        <taxon>Glomeromycetes</taxon>
        <taxon>Diversisporales</taxon>
        <taxon>Gigasporaceae</taxon>
        <taxon>Dentiscutata</taxon>
    </lineage>
</organism>
<name>A0ACA9KMA1_9GLOM</name>
<dbReference type="Proteomes" id="UP000789702">
    <property type="component" value="Unassembled WGS sequence"/>
</dbReference>
<evidence type="ECO:0000313" key="1">
    <source>
        <dbReference type="EMBL" id="CAG8481019.1"/>
    </source>
</evidence>
<proteinExistence type="predicted"/>
<sequence length="74" mass="8726">MLPKDLEKTVVCIENWLKIMLQTQYILFFLLLEVKKQIPSGYVFASQNLLYKFQVCTILNILPTNESQFQQLSK</sequence>
<keyword evidence="2" id="KW-1185">Reference proteome</keyword>